<dbReference type="PRINTS" id="PR00320">
    <property type="entry name" value="GPROTEINBRPT"/>
</dbReference>
<feature type="region of interest" description="Disordered" evidence="4">
    <location>
        <begin position="1"/>
        <end position="256"/>
    </location>
</feature>
<evidence type="ECO:0000256" key="2">
    <source>
        <dbReference type="ARBA" id="ARBA00022737"/>
    </source>
</evidence>
<keyword evidence="2" id="KW-0677">Repeat</keyword>
<evidence type="ECO:0000313" key="5">
    <source>
        <dbReference type="EMBL" id="EGD83549.1"/>
    </source>
</evidence>
<dbReference type="InterPro" id="IPR036322">
    <property type="entry name" value="WD40_repeat_dom_sf"/>
</dbReference>
<evidence type="ECO:0000313" key="6">
    <source>
        <dbReference type="Proteomes" id="UP000007799"/>
    </source>
</evidence>
<feature type="repeat" description="WD" evidence="3">
    <location>
        <begin position="531"/>
        <end position="571"/>
    </location>
</feature>
<feature type="compositionally biased region" description="Polar residues" evidence="4">
    <location>
        <begin position="192"/>
        <end position="201"/>
    </location>
</feature>
<dbReference type="InParanoid" id="F2U6R7"/>
<dbReference type="PANTHER" id="PTHR19848">
    <property type="entry name" value="WD40 REPEAT PROTEIN"/>
    <property type="match status" value="1"/>
</dbReference>
<dbReference type="STRING" id="946362.F2U6R7"/>
<protein>
    <submittedName>
        <fullName evidence="5">Uncharacterized protein</fullName>
    </submittedName>
</protein>
<evidence type="ECO:0000256" key="3">
    <source>
        <dbReference type="PROSITE-ProRule" id="PRU00221"/>
    </source>
</evidence>
<dbReference type="InterPro" id="IPR020472">
    <property type="entry name" value="WD40_PAC1"/>
</dbReference>
<feature type="compositionally biased region" description="Basic and acidic residues" evidence="4">
    <location>
        <begin position="27"/>
        <end position="39"/>
    </location>
</feature>
<feature type="repeat" description="WD" evidence="3">
    <location>
        <begin position="490"/>
        <end position="530"/>
    </location>
</feature>
<name>F2U6R7_SALR5</name>
<dbReference type="Gene3D" id="2.130.10.10">
    <property type="entry name" value="YVTN repeat-like/Quinoprotein amine dehydrogenase"/>
    <property type="match status" value="2"/>
</dbReference>
<dbReference type="PROSITE" id="PS50294">
    <property type="entry name" value="WD_REPEATS_REGION"/>
    <property type="match status" value="3"/>
</dbReference>
<dbReference type="GeneID" id="16075632"/>
<gene>
    <name evidence="5" type="ORF">PTSG_12135</name>
</gene>
<dbReference type="InterPro" id="IPR015943">
    <property type="entry name" value="WD40/YVTN_repeat-like_dom_sf"/>
</dbReference>
<feature type="compositionally biased region" description="Acidic residues" evidence="4">
    <location>
        <begin position="122"/>
        <end position="137"/>
    </location>
</feature>
<dbReference type="InterPro" id="IPR001680">
    <property type="entry name" value="WD40_rpt"/>
</dbReference>
<dbReference type="SUPFAM" id="SSF50978">
    <property type="entry name" value="WD40 repeat-like"/>
    <property type="match status" value="2"/>
</dbReference>
<dbReference type="EMBL" id="GL832963">
    <property type="protein sequence ID" value="EGD83549.1"/>
    <property type="molecule type" value="Genomic_DNA"/>
</dbReference>
<feature type="compositionally biased region" description="Polar residues" evidence="4">
    <location>
        <begin position="82"/>
        <end position="94"/>
    </location>
</feature>
<feature type="repeat" description="WD" evidence="3">
    <location>
        <begin position="272"/>
        <end position="312"/>
    </location>
</feature>
<feature type="repeat" description="WD" evidence="3">
    <location>
        <begin position="416"/>
        <end position="435"/>
    </location>
</feature>
<dbReference type="OrthoDB" id="674604at2759"/>
<dbReference type="Proteomes" id="UP000007799">
    <property type="component" value="Unassembled WGS sequence"/>
</dbReference>
<feature type="repeat" description="WD" evidence="3">
    <location>
        <begin position="449"/>
        <end position="489"/>
    </location>
</feature>
<evidence type="ECO:0000256" key="1">
    <source>
        <dbReference type="ARBA" id="ARBA00022574"/>
    </source>
</evidence>
<dbReference type="OMA" id="ARIWEMP"/>
<dbReference type="SMART" id="SM00320">
    <property type="entry name" value="WD40"/>
    <property type="match status" value="6"/>
</dbReference>
<feature type="compositionally biased region" description="Low complexity" evidence="4">
    <location>
        <begin position="10"/>
        <end position="22"/>
    </location>
</feature>
<dbReference type="CDD" id="cd00200">
    <property type="entry name" value="WD40"/>
    <property type="match status" value="1"/>
</dbReference>
<proteinExistence type="predicted"/>
<dbReference type="Pfam" id="PF00400">
    <property type="entry name" value="WD40"/>
    <property type="match status" value="6"/>
</dbReference>
<feature type="compositionally biased region" description="Basic residues" evidence="4">
    <location>
        <begin position="40"/>
        <end position="57"/>
    </location>
</feature>
<organism evidence="6">
    <name type="scientific">Salpingoeca rosetta (strain ATCC 50818 / BSB-021)</name>
    <dbReference type="NCBI Taxonomy" id="946362"/>
    <lineage>
        <taxon>Eukaryota</taxon>
        <taxon>Choanoflagellata</taxon>
        <taxon>Craspedida</taxon>
        <taxon>Salpingoecidae</taxon>
        <taxon>Salpingoeca</taxon>
    </lineage>
</organism>
<reference evidence="5" key="1">
    <citation type="submission" date="2009-08" db="EMBL/GenBank/DDBJ databases">
        <title>Annotation of Salpingoeca rosetta.</title>
        <authorList>
            <consortium name="The Broad Institute Genome Sequencing Platform"/>
            <person name="Russ C."/>
            <person name="Cuomo C."/>
            <person name="Burger G."/>
            <person name="Gray M.W."/>
            <person name="Holland P.W.H."/>
            <person name="King N."/>
            <person name="Lang F.B.F."/>
            <person name="Roger A.J."/>
            <person name="Ruiz-Trillo I."/>
            <person name="Young S.K."/>
            <person name="Zeng Q."/>
            <person name="Gargeya S."/>
            <person name="Alvarado L."/>
            <person name="Berlin A."/>
            <person name="Chapman S.B."/>
            <person name="Chen Z."/>
            <person name="Freedman E."/>
            <person name="Gellesch M."/>
            <person name="Goldberg J."/>
            <person name="Griggs A."/>
            <person name="Gujja S."/>
            <person name="Heilman E."/>
            <person name="Heiman D."/>
            <person name="Howarth C."/>
            <person name="Mehta T."/>
            <person name="Neiman D."/>
            <person name="Pearson M."/>
            <person name="Roberts A."/>
            <person name="Saif S."/>
            <person name="Shea T."/>
            <person name="Shenoy N."/>
            <person name="Sisk P."/>
            <person name="Stolte C."/>
            <person name="Sykes S."/>
            <person name="White J."/>
            <person name="Yandava C."/>
            <person name="Haas B."/>
            <person name="Nusbaum C."/>
            <person name="Birren B."/>
        </authorList>
    </citation>
    <scope>NUCLEOTIDE SEQUENCE [LARGE SCALE GENOMIC DNA]</scope>
    <source>
        <strain evidence="5">ATCC 50818</strain>
    </source>
</reference>
<keyword evidence="6" id="KW-1185">Reference proteome</keyword>
<feature type="compositionally biased region" description="Low complexity" evidence="4">
    <location>
        <begin position="208"/>
        <end position="217"/>
    </location>
</feature>
<feature type="compositionally biased region" description="Low complexity" evidence="4">
    <location>
        <begin position="68"/>
        <end position="79"/>
    </location>
</feature>
<dbReference type="PROSITE" id="PS50082">
    <property type="entry name" value="WD_REPEATS_2"/>
    <property type="match status" value="5"/>
</dbReference>
<dbReference type="PANTHER" id="PTHR19848:SF8">
    <property type="entry name" value="F-BOX AND WD REPEAT DOMAIN CONTAINING 7"/>
    <property type="match status" value="1"/>
</dbReference>
<keyword evidence="1 3" id="KW-0853">WD repeat</keyword>
<dbReference type="KEGG" id="sre:PTSG_12135"/>
<dbReference type="AlphaFoldDB" id="F2U6R7"/>
<dbReference type="eggNOG" id="KOG0274">
    <property type="taxonomic scope" value="Eukaryota"/>
</dbReference>
<evidence type="ECO:0000256" key="4">
    <source>
        <dbReference type="SAM" id="MobiDB-lite"/>
    </source>
</evidence>
<feature type="compositionally biased region" description="Polar residues" evidence="4">
    <location>
        <begin position="163"/>
        <end position="174"/>
    </location>
</feature>
<sequence>MADLPPSPRSSNSSSSNNNNNNTAGTDPKHCNAQDDARPQRRRSRPASRARERRSLHKNTSNKAPLESPSSSSSSSSHSRTTRPQESSKGSAEQSCWVRPSYDPIAALLRPDARPHPGTYTDTDDSEAASAEGEVEDERGPHDRNATPSPVPDDTSLLRARHSSTGTAQDTQKGSPRRAARKSSSSSSSSSNGGHTRNPQQQRRHASRIASIASTASEDAVEEEMHAGSDDDEGEGVDAGGAITAGDEAPLSPQERRDLEQLSCVGGCTTTIQGHDDAVNAVVVLRSGLIASGGDDGVVRVWDPKSQRRVYTLGPHDGAVECIAEVFPSTLSPNTAHASGEVGCGRGVGGGGGGGGGAQQSAAMVAVGVEEHVVIWSIPSQSLLCRFQAHCAYIWAMTWLFPGPKGAGLLTQHKVDSGVLVTASADRTIKLWRVEPKARFDKATCVSTLEGHRDSVYGVAALSSGQLVSGSTDTTVMVWSPFESASTRTLHGHTALVYDVCALADTRIASASMDTSIRVWCVRNGACLLTLNGHTDAVTSLAPLSRHVFFSGSRDGQIRVWNAEDGTCARVFEGVDEGVNALATLSGSCNADRVLASAYDDGAVRFWGIAVRLAGQ</sequence>
<dbReference type="RefSeq" id="XP_004995053.1">
    <property type="nucleotide sequence ID" value="XM_004994996.1"/>
</dbReference>
<accession>F2U6R7</accession>